<organism evidence="3">
    <name type="scientific">uncultured Planctomycetota bacterium</name>
    <dbReference type="NCBI Taxonomy" id="120965"/>
    <lineage>
        <taxon>Bacteria</taxon>
        <taxon>Pseudomonadati</taxon>
        <taxon>Planctomycetota</taxon>
        <taxon>environmental samples</taxon>
    </lineage>
</organism>
<dbReference type="PANTHER" id="PTHR13037:SF24">
    <property type="entry name" value="POLYCOMB PROTEIN PCL-RELATED"/>
    <property type="match status" value="1"/>
</dbReference>
<dbReference type="GO" id="GO:0016020">
    <property type="term" value="C:membrane"/>
    <property type="evidence" value="ECO:0007669"/>
    <property type="project" value="InterPro"/>
</dbReference>
<sequence length="1047" mass="115113">MPSLTVSLPSLSEFHEGQYVYLYPDVNHTPQCSSQPLTFSASRLPNGLSLDTSTGLINGVLPHSLANRTNPTREYTITLTATDGIDTASASATVRIHNTDYTLLSPGDQSNTEGDYVYLDLQSLWSSAYAGLNMQAPLIFSTPSTSAPNSLPPGLSLDANTDIISGTISSDAATPNNSPYSYYVTITLQNLADGDTSTIAFNWVITDNPNPGEPPAGTGTEPPPGTGNDPPPQTEPPPDPSNDPPPQTEPPPDPGNDPPPQTEPPPDPGNEPPPQTEPPPDPGNDPPPQTEPPPDPGNDPPPQTEPPPDPGNDPPPQTEPPPDPGNDPPPQTEPPPDPGNDPPPDDHNDPVQLYNAEGDYVSVYLGPLVDDQGHRLSYTVTGQPKGVDLVYISEAGNPDGTEGNVSTSPGVYLQGIVAYSNVPSNQPPRHFQVAVMVAASSSPPQENSYTFTWTIADKARMGDIPSRQNNEGDFVFWLPEIASAPGEEYTITYHGLPAGLDYFTKSGLVYGYVSYANVSTNAEPVTYEVTIAVDDGTSVESQVFLWTVSDTNRIRVIQDQSNQEGDKVQLIVEADDATGAQLSFSAEGLPRGLKIDTYTGMISGILSYRNVDGDAGESVFDVRIELSDGESWDVRTFRWTVSERDWWANPPHITSQEGEEIYIELPFQNNSGQPIEYAFRNVPAGIVWDATNYALRGIVAYRNVLAPQPETTYTVEVARIPDPERGVFQWTVRDEHRILIEEATLVETVVGEEVDVTIPTLPRDDAEWTFEAENLPAGLMLDSDTGRISGTVADPRELPGAAGTYQDYSELGYVEYHVTLRVRDFASVDERHLLWRVFIPPNNVLSEDPIWDTRSVINKILSEVGSYIRFANNNTAAPQTNTEIVQLKALALVDRFHNTHIVAGALKLFKDLQQIATEPIKQLILESKGLEAIKRIVETKERIEQAGEVFKFLWEFWHRKDVKLYRQTFENEQGSYVTVVLAYRPTDGYVNVGYFGKVKFKDPDNGQEREEQFAFYVTAKVIKKTKWRGLVYSYEVEDKKLNWLVPR</sequence>
<dbReference type="InterPro" id="IPR015919">
    <property type="entry name" value="Cadherin-like_sf"/>
</dbReference>
<accession>H5SCB4</accession>
<reference evidence="3" key="2">
    <citation type="journal article" date="2012" name="PLoS ONE">
        <title>A Deeply Branching Thermophilic Bacterium with an Ancient Acetyl-CoA Pathway Dominates a Subsurface Ecosystem.</title>
        <authorList>
            <person name="Takami H."/>
            <person name="Noguchi H."/>
            <person name="Takaki Y."/>
            <person name="Uchiyama I."/>
            <person name="Toyoda A."/>
            <person name="Nishi S."/>
            <person name="Chee G.-J."/>
            <person name="Arai W."/>
            <person name="Nunoura T."/>
            <person name="Itoh T."/>
            <person name="Hattori M."/>
            <person name="Takai K."/>
        </authorList>
    </citation>
    <scope>NUCLEOTIDE SEQUENCE</scope>
</reference>
<proteinExistence type="predicted"/>
<gene>
    <name evidence="3" type="ORF">HGMM_F08F10C19</name>
</gene>
<dbReference type="InterPro" id="IPR013783">
    <property type="entry name" value="Ig-like_fold"/>
</dbReference>
<dbReference type="PANTHER" id="PTHR13037">
    <property type="entry name" value="FORMIN"/>
    <property type="match status" value="1"/>
</dbReference>
<name>H5SCB4_9BACT</name>
<dbReference type="SUPFAM" id="SSF49313">
    <property type="entry name" value="Cadherin-like"/>
    <property type="match status" value="1"/>
</dbReference>
<evidence type="ECO:0000256" key="1">
    <source>
        <dbReference type="ARBA" id="ARBA00022581"/>
    </source>
</evidence>
<evidence type="ECO:0000313" key="3">
    <source>
        <dbReference type="EMBL" id="BAL53800.1"/>
    </source>
</evidence>
<protein>
    <submittedName>
        <fullName evidence="3">Type VI secretion system Vgr family protein</fullName>
    </submittedName>
</protein>
<evidence type="ECO:0000256" key="2">
    <source>
        <dbReference type="SAM" id="MobiDB-lite"/>
    </source>
</evidence>
<feature type="region of interest" description="Disordered" evidence="2">
    <location>
        <begin position="204"/>
        <end position="353"/>
    </location>
</feature>
<feature type="compositionally biased region" description="Pro residues" evidence="2">
    <location>
        <begin position="221"/>
        <end position="342"/>
    </location>
</feature>
<keyword evidence="1" id="KW-0945">Host-virus interaction</keyword>
<dbReference type="GO" id="GO:0005509">
    <property type="term" value="F:calcium ion binding"/>
    <property type="evidence" value="ECO:0007669"/>
    <property type="project" value="InterPro"/>
</dbReference>
<reference evidence="3" key="1">
    <citation type="journal article" date="2005" name="Environ. Microbiol.">
        <title>Genetic and functional properties of uncultivated thermophilic crenarchaeotes from a subsurface gold mine as revealed by analysis of genome fragments.</title>
        <authorList>
            <person name="Nunoura T."/>
            <person name="Hirayama H."/>
            <person name="Takami H."/>
            <person name="Oida H."/>
            <person name="Nishi S."/>
            <person name="Shimamura S."/>
            <person name="Suzuki Y."/>
            <person name="Inagaki F."/>
            <person name="Takai K."/>
            <person name="Nealson K.H."/>
            <person name="Horikoshi K."/>
        </authorList>
    </citation>
    <scope>NUCLEOTIDE SEQUENCE</scope>
</reference>
<dbReference type="EMBL" id="AP011667">
    <property type="protein sequence ID" value="BAL53800.1"/>
    <property type="molecule type" value="Genomic_DNA"/>
</dbReference>
<dbReference type="Pfam" id="PF05345">
    <property type="entry name" value="He_PIG"/>
    <property type="match status" value="4"/>
</dbReference>
<dbReference type="Gene3D" id="2.60.40.10">
    <property type="entry name" value="Immunoglobulins"/>
    <property type="match status" value="4"/>
</dbReference>
<dbReference type="AlphaFoldDB" id="H5SCB4"/>